<protein>
    <submittedName>
        <fullName evidence="1">Uncharacterized protein</fullName>
    </submittedName>
</protein>
<gene>
    <name evidence="1" type="ORF">PYW08_009264</name>
</gene>
<evidence type="ECO:0000313" key="1">
    <source>
        <dbReference type="EMBL" id="KAJ8710749.1"/>
    </source>
</evidence>
<dbReference type="EMBL" id="CM056799">
    <property type="protein sequence ID" value="KAJ8710749.1"/>
    <property type="molecule type" value="Genomic_DNA"/>
</dbReference>
<organism evidence="1 2">
    <name type="scientific">Mythimna loreyi</name>
    <dbReference type="NCBI Taxonomy" id="667449"/>
    <lineage>
        <taxon>Eukaryota</taxon>
        <taxon>Metazoa</taxon>
        <taxon>Ecdysozoa</taxon>
        <taxon>Arthropoda</taxon>
        <taxon>Hexapoda</taxon>
        <taxon>Insecta</taxon>
        <taxon>Pterygota</taxon>
        <taxon>Neoptera</taxon>
        <taxon>Endopterygota</taxon>
        <taxon>Lepidoptera</taxon>
        <taxon>Glossata</taxon>
        <taxon>Ditrysia</taxon>
        <taxon>Noctuoidea</taxon>
        <taxon>Noctuidae</taxon>
        <taxon>Noctuinae</taxon>
        <taxon>Hadenini</taxon>
        <taxon>Mythimna</taxon>
    </lineage>
</organism>
<name>A0ACC2Q877_9NEOP</name>
<accession>A0ACC2Q877</accession>
<dbReference type="Proteomes" id="UP001231649">
    <property type="component" value="Chromosome 23"/>
</dbReference>
<evidence type="ECO:0000313" key="2">
    <source>
        <dbReference type="Proteomes" id="UP001231649"/>
    </source>
</evidence>
<keyword evidence="2" id="KW-1185">Reference proteome</keyword>
<comment type="caution">
    <text evidence="1">The sequence shown here is derived from an EMBL/GenBank/DDBJ whole genome shotgun (WGS) entry which is preliminary data.</text>
</comment>
<sequence length="656" mass="75223">MSFIRDTIMIDSSDEAADKDELKPKTRVPIVYTTKLNDMKIFKEDISRMYTGTVINSIIKESKPKVSSKRKYAETTHFPCSKEHLSCYINNFNRKVARITENRQKLLSVCKPVKVVLVDIKYTLLRKQTPENNLKTVSTKSTAGISRKLKTTLIYDQQNKEADMYSLDTNLVVKGHITFQIDSDDDILRQLKLNKNVPKVSCCCWYGREEYLACNMLGFIPHNTLKFMRKPHKCEVNHCRCCCRKHSINVSNATADVRLSLLKSSESPSIWLNNVTNLNASLSNKSNDSLRSKLLSFAPNLPEKTYRAKPTPEDEMSYFLHSTGIDFGEEYYAIGADGKIKLSLKDSGKDSQHLINLKSQMTNNIVGNICCWYKREEFADRLLVLGALRNTVNYIRTTHTCPTTKCVCCCKPFNTKKLQLARIHKLARHTSDLVRKKINIKVKFSGVLEEPVEPMIAKTAKKVTSRSNYKFFSFNFSLAALETISKSKVSKDVKCDDVYNSLIPEAATLDQNNRSVRVRIEKNTRRENVVVECKNPITDFTTYELTMLDIFFRAFNNNTEQIIAKQKNKIASNKNRIRQPFGQACNPIYPLLLNTQLSVTSDLKNKRFLPPLRAHLEKYNLNEMLSNISSWIAEEKYKGGLRKVKKVKQTKDNVKK</sequence>
<reference evidence="1" key="1">
    <citation type="submission" date="2023-03" db="EMBL/GenBank/DDBJ databases">
        <title>Chromosome-level genomes of two armyworms, Mythimna separata and Mythimna loreyi, provide insights into the biosynthesis and reception of sex pheromones.</title>
        <authorList>
            <person name="Zhao H."/>
        </authorList>
    </citation>
    <scope>NUCLEOTIDE SEQUENCE</scope>
    <source>
        <strain evidence="1">BeijingLab</strain>
    </source>
</reference>
<proteinExistence type="predicted"/>